<dbReference type="PANTHER" id="PTHR14303">
    <property type="entry name" value="DNA POLYMERASE DELTA SUBUNIT 4"/>
    <property type="match status" value="1"/>
</dbReference>
<protein>
    <recommendedName>
        <fullName evidence="4">DNA polymerase delta subunit 4</fullName>
    </recommendedName>
</protein>
<organism evidence="2 3">
    <name type="scientific">Orchesella dallaii</name>
    <dbReference type="NCBI Taxonomy" id="48710"/>
    <lineage>
        <taxon>Eukaryota</taxon>
        <taxon>Metazoa</taxon>
        <taxon>Ecdysozoa</taxon>
        <taxon>Arthropoda</taxon>
        <taxon>Hexapoda</taxon>
        <taxon>Collembola</taxon>
        <taxon>Entomobryomorpha</taxon>
        <taxon>Entomobryoidea</taxon>
        <taxon>Orchesellidae</taxon>
        <taxon>Orchesellinae</taxon>
        <taxon>Orchesella</taxon>
    </lineage>
</organism>
<comment type="caution">
    <text evidence="2">The sequence shown here is derived from an EMBL/GenBank/DDBJ whole genome shotgun (WGS) entry which is preliminary data.</text>
</comment>
<dbReference type="Pfam" id="PF04081">
    <property type="entry name" value="DNA_pol_delta_4"/>
    <property type="match status" value="1"/>
</dbReference>
<proteinExistence type="predicted"/>
<evidence type="ECO:0000313" key="2">
    <source>
        <dbReference type="EMBL" id="CAL8113229.1"/>
    </source>
</evidence>
<feature type="region of interest" description="Disordered" evidence="1">
    <location>
        <begin position="1"/>
        <end position="36"/>
    </location>
</feature>
<feature type="compositionally biased region" description="Basic residues" evidence="1">
    <location>
        <begin position="1"/>
        <end position="16"/>
    </location>
</feature>
<name>A0ABP1R088_9HEXA</name>
<dbReference type="PANTHER" id="PTHR14303:SF0">
    <property type="entry name" value="DNA POLYMERASE DELTA SUBUNIT 4"/>
    <property type="match status" value="1"/>
</dbReference>
<gene>
    <name evidence="2" type="ORF">ODALV1_LOCUS15953</name>
</gene>
<evidence type="ECO:0000256" key="1">
    <source>
        <dbReference type="SAM" id="MobiDB-lite"/>
    </source>
</evidence>
<accession>A0ABP1R088</accession>
<keyword evidence="3" id="KW-1185">Reference proteome</keyword>
<evidence type="ECO:0008006" key="4">
    <source>
        <dbReference type="Google" id="ProtNLM"/>
    </source>
</evidence>
<feature type="compositionally biased region" description="Basic and acidic residues" evidence="1">
    <location>
        <begin position="17"/>
        <end position="33"/>
    </location>
</feature>
<dbReference type="Proteomes" id="UP001642540">
    <property type="component" value="Unassembled WGS sequence"/>
</dbReference>
<reference evidence="2 3" key="1">
    <citation type="submission" date="2024-08" db="EMBL/GenBank/DDBJ databases">
        <authorList>
            <person name="Cucini C."/>
            <person name="Frati F."/>
        </authorList>
    </citation>
    <scope>NUCLEOTIDE SEQUENCE [LARGE SCALE GENOMIC DNA]</scope>
</reference>
<dbReference type="InterPro" id="IPR007218">
    <property type="entry name" value="DNA_pol_delta_4"/>
</dbReference>
<evidence type="ECO:0000313" key="3">
    <source>
        <dbReference type="Proteomes" id="UP001642540"/>
    </source>
</evidence>
<dbReference type="EMBL" id="CAXLJM020000049">
    <property type="protein sequence ID" value="CAL8113229.1"/>
    <property type="molecule type" value="Genomic_DNA"/>
</dbReference>
<sequence length="165" mass="19592">MDRRNRNKTARRREKGQKRIEDFVQPRRSERNKNTSFKLIEGTKKAKLETGEIVVDLGTDQVIRLENEAKRKPVVRRASAEKNKSSKKVKLSENEQLDLLRNFDITLNYGPCRGISRRERYLRALKFNLEPVPDKIILEILDDHGNDDKFEHCIWDQNQLLKLHW</sequence>